<evidence type="ECO:0000256" key="1">
    <source>
        <dbReference type="SAM" id="Phobius"/>
    </source>
</evidence>
<keyword evidence="1" id="KW-0812">Transmembrane</keyword>
<reference evidence="2 3" key="1">
    <citation type="submission" date="2017-06" db="EMBL/GenBank/DDBJ databases">
        <title>Genome sequencing of cyanobaciteial culture collection at National Institute for Environmental Studies (NIES).</title>
        <authorList>
            <person name="Hirose Y."/>
            <person name="Shimura Y."/>
            <person name="Fujisawa T."/>
            <person name="Nakamura Y."/>
            <person name="Kawachi M."/>
        </authorList>
    </citation>
    <scope>NUCLEOTIDE SEQUENCE [LARGE SCALE GENOMIC DNA]</scope>
    <source>
        <strain evidence="2 3">NIES-267</strain>
    </source>
</reference>
<dbReference type="PANTHER" id="PTHR36109">
    <property type="entry name" value="MEMBRANE PROTEIN-RELATED"/>
    <property type="match status" value="1"/>
</dbReference>
<evidence type="ECO:0000313" key="3">
    <source>
        <dbReference type="Proteomes" id="UP000218418"/>
    </source>
</evidence>
<evidence type="ECO:0000313" key="2">
    <source>
        <dbReference type="EMBL" id="BAY83194.1"/>
    </source>
</evidence>
<feature type="transmembrane region" description="Helical" evidence="1">
    <location>
        <begin position="90"/>
        <end position="111"/>
    </location>
</feature>
<proteinExistence type="predicted"/>
<organism evidence="2 3">
    <name type="scientific">Calothrix parasitica NIES-267</name>
    <dbReference type="NCBI Taxonomy" id="1973488"/>
    <lineage>
        <taxon>Bacteria</taxon>
        <taxon>Bacillati</taxon>
        <taxon>Cyanobacteriota</taxon>
        <taxon>Cyanophyceae</taxon>
        <taxon>Nostocales</taxon>
        <taxon>Calotrichaceae</taxon>
        <taxon>Calothrix</taxon>
    </lineage>
</organism>
<dbReference type="InterPro" id="IPR052948">
    <property type="entry name" value="Low_temp-induced_all0457"/>
</dbReference>
<evidence type="ECO:0008006" key="4">
    <source>
        <dbReference type="Google" id="ProtNLM"/>
    </source>
</evidence>
<dbReference type="PANTHER" id="PTHR36109:SF1">
    <property type="entry name" value="SLR0613 PROTEIN"/>
    <property type="match status" value="1"/>
</dbReference>
<dbReference type="AlphaFoldDB" id="A0A1Z4LPU9"/>
<sequence length="163" mass="17989">MNYLIAVYPNRLQALSAFTTLEKESFSSEQISILGEGYKKIDDYGIIQSDLQGVNNIQGIAYWSVPCGFIAGCALIFLTNIEIVTAANFINWIIGGLLGAIFCLLSTFVIVSNTNSVVTNEDAWLYQKCLNSGKYLIFVSGTEELIKKATSILYSFDVEDVLK</sequence>
<dbReference type="OrthoDB" id="428329at2"/>
<keyword evidence="1" id="KW-1133">Transmembrane helix</keyword>
<keyword evidence="3" id="KW-1185">Reference proteome</keyword>
<accession>A0A1Z4LPU9</accession>
<feature type="transmembrane region" description="Helical" evidence="1">
    <location>
        <begin position="60"/>
        <end position="78"/>
    </location>
</feature>
<keyword evidence="1" id="KW-0472">Membrane</keyword>
<name>A0A1Z4LPU9_9CYAN</name>
<dbReference type="EMBL" id="AP018227">
    <property type="protein sequence ID" value="BAY83194.1"/>
    <property type="molecule type" value="Genomic_DNA"/>
</dbReference>
<dbReference type="Proteomes" id="UP000218418">
    <property type="component" value="Chromosome"/>
</dbReference>
<gene>
    <name evidence="2" type="ORF">NIES267_26810</name>
</gene>
<protein>
    <recommendedName>
        <fullName evidence="4">Transmembrane protein</fullName>
    </recommendedName>
</protein>